<name>A0A8J9Y7P3_9NEOP</name>
<feature type="region of interest" description="Disordered" evidence="2">
    <location>
        <begin position="552"/>
        <end position="592"/>
    </location>
</feature>
<sequence>MSLCNTFRLFVLSLIIVLSSIDTPVAFTLRRTRSGSQDLAQEEPIVLQLINVNGSNVPPSSDIRRSVVQFDKFHINSSKSYEIEKNKYGDDPKKVKHGPNVNSMESPIENLSNERDTITTMQALAKRSLGDSLMSNTEHFEEKSMFRTKAASEFHLISATEETTTDMDGQSTSVSSSTNDNEFTNDPTNIIPDTTEVTTYEPETTEPELPVWKKYTTIDRKRPLITSNEDISNNKTEEMEKAETKRSRVSLKDTVTSDIPSLDKLKNDLLSSTLKQTLESKDYVKNMSSSEGNVTIPPVKLNSSKWDTIESMRAGYLDLSEKTTLSELLTAKETFDLNINPKENLRAMFGIDTETDIPEEKAGSKAQSQSQLNEDVIKEELLMEKVINENDENSKHVDTTVSLDKEIETSQEQLQSNFSTTDKLSVKPINGERSKNTSLYTVNPNYKPLKKIEVQPPKLFVRDPDDNSWRNESLSSLGIVFKPKNSSKPFTQVLKNKTESEWNNLSEKDSKNDIPDLRERLQKMTEKRKSKRKKTDSFGNVVYFDYEENSNSVENTSKEELAPTSTPEISSTTLNSSSEEPPATTSPISLTTDNKSIEVDSYTTKKYKKFFNVPEYYDTTEEDDTDYLNMAKIDIKRFSTSKKTTTHTTSAPATHTTPIWTTNRTPLTNPPGRKATIQYFPPLTTQKVSINDYDNNFQYRVNSFTETESPKNVLPVNPTTPENNVIQYKPNIHNERFDDYAVTTKPHFDKNVYLTQPPLTTQTGYTLLTEDGAFDRDAYVIRNYKDFVNMAAKNNEFERNLDYIPYTQAPMEGITKADVTYETEKPKLNMDEEYEYESQFRKDVLQRFVENFNQNTDRFKGNFPVLFNNSVIHRDTHGGGEVASSRAFMRGLYNDVKPRHPHKQPCDPNCEKMTVELSPAYELHYYMPEQEEKEEAVSPPVTLPYPYRL</sequence>
<feature type="compositionally biased region" description="Low complexity" evidence="2">
    <location>
        <begin position="644"/>
        <end position="658"/>
    </location>
</feature>
<feature type="compositionally biased region" description="Polar residues" evidence="2">
    <location>
        <begin position="161"/>
        <end position="188"/>
    </location>
</feature>
<feature type="non-terminal residue" evidence="4">
    <location>
        <position position="949"/>
    </location>
</feature>
<evidence type="ECO:0000313" key="5">
    <source>
        <dbReference type="Proteomes" id="UP000838878"/>
    </source>
</evidence>
<feature type="compositionally biased region" description="Polar residues" evidence="2">
    <location>
        <begin position="563"/>
        <end position="575"/>
    </location>
</feature>
<evidence type="ECO:0000313" key="4">
    <source>
        <dbReference type="EMBL" id="CAH0722064.1"/>
    </source>
</evidence>
<feature type="compositionally biased region" description="Low complexity" evidence="2">
    <location>
        <begin position="576"/>
        <end position="589"/>
    </location>
</feature>
<accession>A0A8J9Y7P3</accession>
<gene>
    <name evidence="4" type="ORF">BINO364_LOCUS8080</name>
</gene>
<dbReference type="Proteomes" id="UP000838878">
    <property type="component" value="Chromosome 3"/>
</dbReference>
<evidence type="ECO:0000256" key="2">
    <source>
        <dbReference type="SAM" id="MobiDB-lite"/>
    </source>
</evidence>
<keyword evidence="3" id="KW-0732">Signal</keyword>
<feature type="coiled-coil region" evidence="1">
    <location>
        <begin position="507"/>
        <end position="534"/>
    </location>
</feature>
<reference evidence="4" key="1">
    <citation type="submission" date="2021-12" db="EMBL/GenBank/DDBJ databases">
        <authorList>
            <person name="Martin H S."/>
        </authorList>
    </citation>
    <scope>NUCLEOTIDE SEQUENCE</scope>
</reference>
<evidence type="ECO:0000256" key="3">
    <source>
        <dbReference type="SAM" id="SignalP"/>
    </source>
</evidence>
<keyword evidence="1" id="KW-0175">Coiled coil</keyword>
<proteinExistence type="predicted"/>
<feature type="region of interest" description="Disordered" evidence="2">
    <location>
        <begin position="85"/>
        <end position="107"/>
    </location>
</feature>
<evidence type="ECO:0000256" key="1">
    <source>
        <dbReference type="SAM" id="Coils"/>
    </source>
</evidence>
<dbReference type="AlphaFoldDB" id="A0A8J9Y7P3"/>
<feature type="chain" id="PRO_5035464864" evidence="3">
    <location>
        <begin position="27"/>
        <end position="949"/>
    </location>
</feature>
<feature type="signal peptide" evidence="3">
    <location>
        <begin position="1"/>
        <end position="26"/>
    </location>
</feature>
<organism evidence="4 5">
    <name type="scientific">Brenthis ino</name>
    <name type="common">lesser marbled fritillary</name>
    <dbReference type="NCBI Taxonomy" id="405034"/>
    <lineage>
        <taxon>Eukaryota</taxon>
        <taxon>Metazoa</taxon>
        <taxon>Ecdysozoa</taxon>
        <taxon>Arthropoda</taxon>
        <taxon>Hexapoda</taxon>
        <taxon>Insecta</taxon>
        <taxon>Pterygota</taxon>
        <taxon>Neoptera</taxon>
        <taxon>Endopterygota</taxon>
        <taxon>Lepidoptera</taxon>
        <taxon>Glossata</taxon>
        <taxon>Ditrysia</taxon>
        <taxon>Papilionoidea</taxon>
        <taxon>Nymphalidae</taxon>
        <taxon>Heliconiinae</taxon>
        <taxon>Argynnini</taxon>
        <taxon>Brenthis</taxon>
    </lineage>
</organism>
<protein>
    <submittedName>
        <fullName evidence="4">Uncharacterized protein</fullName>
    </submittedName>
</protein>
<dbReference type="EMBL" id="OV170223">
    <property type="protein sequence ID" value="CAH0722064.1"/>
    <property type="molecule type" value="Genomic_DNA"/>
</dbReference>
<dbReference type="OrthoDB" id="7411817at2759"/>
<feature type="region of interest" description="Disordered" evidence="2">
    <location>
        <begin position="644"/>
        <end position="672"/>
    </location>
</feature>
<keyword evidence="5" id="KW-1185">Reference proteome</keyword>
<feature type="region of interest" description="Disordered" evidence="2">
    <location>
        <begin position="161"/>
        <end position="190"/>
    </location>
</feature>